<dbReference type="CDD" id="cd03801">
    <property type="entry name" value="GT4_PimA-like"/>
    <property type="match status" value="1"/>
</dbReference>
<dbReference type="SUPFAM" id="SSF53756">
    <property type="entry name" value="UDP-Glycosyltransferase/glycogen phosphorylase"/>
    <property type="match status" value="1"/>
</dbReference>
<comment type="caution">
    <text evidence="1">The sequence shown here is derived from an EMBL/GenBank/DDBJ whole genome shotgun (WGS) entry which is preliminary data.</text>
</comment>
<dbReference type="RefSeq" id="WP_380722379.1">
    <property type="nucleotide sequence ID" value="NZ_JBHSGI010000034.1"/>
</dbReference>
<dbReference type="PANTHER" id="PTHR45947:SF15">
    <property type="entry name" value="TEICHURONIC ACID BIOSYNTHESIS GLYCOSYLTRANSFERASE TUAC-RELATED"/>
    <property type="match status" value="1"/>
</dbReference>
<dbReference type="Pfam" id="PF13692">
    <property type="entry name" value="Glyco_trans_1_4"/>
    <property type="match status" value="1"/>
</dbReference>
<evidence type="ECO:0000313" key="2">
    <source>
        <dbReference type="Proteomes" id="UP001595973"/>
    </source>
</evidence>
<sequence length="332" mass="35687">MGTAVANPARLLATLSLALRARPAGPIVVYLRYAAYFLEAMILAEFLHRRGIVHAHNHLGDSSGTVTMLAAKLVGIPFSMTLHGPEVFDAADIWRLDVKIAHARSTVCISRDGREKALRHCLTEHSWKVVTIPCGITFAEYATDNVRTGRKLLFVGRLVPRKGVHVLVEALAMARNCGIAAELDIVGEGPEYPLLQSLVADRGLGDFVVFRGSLGEDGVANAMSKADVLVVPSLSEGLPVVIMEAMASGLPVIASDIDGIPELVRDAETGFLVPPGDSQKLAQALVRLLANPDLARSMGARGRMNVKERYDAERSAHALRRIFAQGATSVLF</sequence>
<keyword evidence="2" id="KW-1185">Reference proteome</keyword>
<dbReference type="PANTHER" id="PTHR45947">
    <property type="entry name" value="SULFOQUINOVOSYL TRANSFERASE SQD2"/>
    <property type="match status" value="1"/>
</dbReference>
<keyword evidence="1" id="KW-0808">Transferase</keyword>
<dbReference type="EMBL" id="JBHSGI010000034">
    <property type="protein sequence ID" value="MFC4671633.1"/>
    <property type="molecule type" value="Genomic_DNA"/>
</dbReference>
<dbReference type="InterPro" id="IPR050194">
    <property type="entry name" value="Glycosyltransferase_grp1"/>
</dbReference>
<reference evidence="2" key="1">
    <citation type="journal article" date="2019" name="Int. J. Syst. Evol. Microbiol.">
        <title>The Global Catalogue of Microorganisms (GCM) 10K type strain sequencing project: providing services to taxonomists for standard genome sequencing and annotation.</title>
        <authorList>
            <consortium name="The Broad Institute Genomics Platform"/>
            <consortium name="The Broad Institute Genome Sequencing Center for Infectious Disease"/>
            <person name="Wu L."/>
            <person name="Ma J."/>
        </authorList>
    </citation>
    <scope>NUCLEOTIDE SEQUENCE [LARGE SCALE GENOMIC DNA]</scope>
    <source>
        <strain evidence="2">CGMCC 4.7283</strain>
    </source>
</reference>
<dbReference type="GO" id="GO:0016757">
    <property type="term" value="F:glycosyltransferase activity"/>
    <property type="evidence" value="ECO:0007669"/>
    <property type="project" value="UniProtKB-KW"/>
</dbReference>
<dbReference type="EC" id="2.4.-.-" evidence="1"/>
<proteinExistence type="predicted"/>
<evidence type="ECO:0000313" key="1">
    <source>
        <dbReference type="EMBL" id="MFC4671633.1"/>
    </source>
</evidence>
<organism evidence="1 2">
    <name type="scientific">Seohaeicola nanhaiensis</name>
    <dbReference type="NCBI Taxonomy" id="1387282"/>
    <lineage>
        <taxon>Bacteria</taxon>
        <taxon>Pseudomonadati</taxon>
        <taxon>Pseudomonadota</taxon>
        <taxon>Alphaproteobacteria</taxon>
        <taxon>Rhodobacterales</taxon>
        <taxon>Roseobacteraceae</taxon>
        <taxon>Seohaeicola</taxon>
    </lineage>
</organism>
<gene>
    <name evidence="1" type="ORF">ACFO5X_23980</name>
</gene>
<dbReference type="Proteomes" id="UP001595973">
    <property type="component" value="Unassembled WGS sequence"/>
</dbReference>
<accession>A0ABV9KNU9</accession>
<protein>
    <submittedName>
        <fullName evidence="1">Glycosyltransferase family 4 protein</fullName>
        <ecNumber evidence="1">2.4.-.-</ecNumber>
    </submittedName>
</protein>
<keyword evidence="1" id="KW-0328">Glycosyltransferase</keyword>
<dbReference type="Gene3D" id="3.40.50.2000">
    <property type="entry name" value="Glycogen Phosphorylase B"/>
    <property type="match status" value="2"/>
</dbReference>
<name>A0ABV9KNU9_9RHOB</name>